<feature type="compositionally biased region" description="Basic and acidic residues" evidence="1">
    <location>
        <begin position="47"/>
        <end position="64"/>
    </location>
</feature>
<name>A0A5B2VFQ5_9HYPH</name>
<gene>
    <name evidence="3" type="ORF">F0L46_10600</name>
</gene>
<dbReference type="EMBL" id="VUOA01000019">
    <property type="protein sequence ID" value="KAA2237436.1"/>
    <property type="molecule type" value="Genomic_DNA"/>
</dbReference>
<feature type="region of interest" description="Disordered" evidence="1">
    <location>
        <begin position="44"/>
        <end position="64"/>
    </location>
</feature>
<proteinExistence type="predicted"/>
<dbReference type="AlphaFoldDB" id="A0A5B2VFQ5"/>
<organism evidence="3 4">
    <name type="scientific">Salinarimonas soli</name>
    <dbReference type="NCBI Taxonomy" id="1638099"/>
    <lineage>
        <taxon>Bacteria</taxon>
        <taxon>Pseudomonadati</taxon>
        <taxon>Pseudomonadota</taxon>
        <taxon>Alphaproteobacteria</taxon>
        <taxon>Hyphomicrobiales</taxon>
        <taxon>Salinarimonadaceae</taxon>
        <taxon>Salinarimonas</taxon>
    </lineage>
</organism>
<comment type="caution">
    <text evidence="3">The sequence shown here is derived from an EMBL/GenBank/DDBJ whole genome shotgun (WGS) entry which is preliminary data.</text>
</comment>
<evidence type="ECO:0000256" key="2">
    <source>
        <dbReference type="SAM" id="Phobius"/>
    </source>
</evidence>
<sequence>MAGMHDDDEKRFPRTTLWQFLEGTLRPTIRFVLLGPLALIGSFFGGETERRKTPDGEKRPPDGP</sequence>
<keyword evidence="4" id="KW-1185">Reference proteome</keyword>
<protein>
    <submittedName>
        <fullName evidence="3">Uncharacterized protein</fullName>
    </submittedName>
</protein>
<accession>A0A5B2VFQ5</accession>
<reference evidence="3 4" key="1">
    <citation type="submission" date="2019-09" db="EMBL/GenBank/DDBJ databases">
        <title>Salinarimonas rosea gen. nov., sp. nov., a new member of the a-2 subgroup of the Proteobacteria.</title>
        <authorList>
            <person name="Liu J."/>
        </authorList>
    </citation>
    <scope>NUCLEOTIDE SEQUENCE [LARGE SCALE GENOMIC DNA]</scope>
    <source>
        <strain evidence="3 4">BN140002</strain>
    </source>
</reference>
<keyword evidence="2" id="KW-1133">Transmembrane helix</keyword>
<evidence type="ECO:0000256" key="1">
    <source>
        <dbReference type="SAM" id="MobiDB-lite"/>
    </source>
</evidence>
<keyword evidence="2" id="KW-0812">Transmembrane</keyword>
<keyword evidence="2" id="KW-0472">Membrane</keyword>
<dbReference type="Proteomes" id="UP000323142">
    <property type="component" value="Unassembled WGS sequence"/>
</dbReference>
<evidence type="ECO:0000313" key="3">
    <source>
        <dbReference type="EMBL" id="KAA2237436.1"/>
    </source>
</evidence>
<evidence type="ECO:0000313" key="4">
    <source>
        <dbReference type="Proteomes" id="UP000323142"/>
    </source>
</evidence>
<dbReference type="RefSeq" id="WP_149817239.1">
    <property type="nucleotide sequence ID" value="NZ_VUOA01000019.1"/>
</dbReference>
<feature type="transmembrane region" description="Helical" evidence="2">
    <location>
        <begin position="28"/>
        <end position="46"/>
    </location>
</feature>
<reference evidence="3 4" key="2">
    <citation type="submission" date="2019-09" db="EMBL/GenBank/DDBJ databases">
        <authorList>
            <person name="Jin C."/>
        </authorList>
    </citation>
    <scope>NUCLEOTIDE SEQUENCE [LARGE SCALE GENOMIC DNA]</scope>
    <source>
        <strain evidence="3 4">BN140002</strain>
    </source>
</reference>